<evidence type="ECO:0000256" key="4">
    <source>
        <dbReference type="SAM" id="Phobius"/>
    </source>
</evidence>
<sequence length="842" mass="93937">MQSSDFQQLSAEELSRAEQEYTTEGTLFTSRKQTNPMTERILFLQVFVGLNLFMAGEPTSCPIGLSPIKAVVKYGDPGSVNCSISDGTSKELGWEASQGGGHNTNVTHFLWQVESVTHWGMKPLCFIIDTNCQKYFDLVIYTFPESISLRSNEPNAELIEHKEHTFICDIFNIAPVKNLTVQWYKNDTVINTTILNDGSMEPTNQSPAFTFIPTRDDRNARFRCEAQMDLGPEGPLFHASSAAYEADVLFGPDIPCSAITLHEGETLKEQCKVTGNPSPYAEWLKNGHPINTSVPLRRNDTGAYTVKAEGLVVSQKEIQVNVFYGPEWTCPSIYKITENSYHNLTCSQGFPKPNETWYKEEEEVELPEVLTRSHAGQYVVMVANALSTHRFSIHINVLYPPSKIFELEDSEVEKGASLGLKCSSAGSPRPNYSWIYYQTTNVREETEDGVSRLTIHGATGSNMGFYTCRAWNEQGNVSKTVRVTVKGAEQECPIRITPDTMVLQYQSRGQSVECKSTTSETNVREIFWKTQPDGILRSTTWLADTHKDWDPRPVCHGAFRGIGNCSKALHYILYKTPESVLIGVVDNGSPPVVGTKLQLQCDIISVAPAQDLSVRWLFRRGNETIRPESVGVSNNTSCSSSPNRSPVNVSCIMNITLQKIHNEIQVQCVAELNLGPTEPQPPSMRSSSVDINVFYEPRINTTKLPETVPVFRGYPEVLVCEADGNPHPVIQWEYISQTAHVEAEGKLNVSGAGSYTCRASNALNSTERVVKVILLEDYLPLIAGIVALTVVITSIVFIFIYSIYYKNTKMRRYSLKNPKFSNQNGNVAHNGWDIQLPVTRLP</sequence>
<dbReference type="InterPro" id="IPR036179">
    <property type="entry name" value="Ig-like_dom_sf"/>
</dbReference>
<feature type="domain" description="Ig-like" evidence="5">
    <location>
        <begin position="144"/>
        <end position="227"/>
    </location>
</feature>
<organism evidence="6">
    <name type="scientific">Iconisemion striatum</name>
    <dbReference type="NCBI Taxonomy" id="60296"/>
    <lineage>
        <taxon>Eukaryota</taxon>
        <taxon>Metazoa</taxon>
        <taxon>Chordata</taxon>
        <taxon>Craniata</taxon>
        <taxon>Vertebrata</taxon>
        <taxon>Euteleostomi</taxon>
        <taxon>Actinopterygii</taxon>
        <taxon>Neopterygii</taxon>
        <taxon>Teleostei</taxon>
        <taxon>Neoteleostei</taxon>
        <taxon>Acanthomorphata</taxon>
        <taxon>Ovalentaria</taxon>
        <taxon>Atherinomorphae</taxon>
        <taxon>Cyprinodontiformes</taxon>
        <taxon>Nothobranchiidae</taxon>
        <taxon>Iconisemion</taxon>
    </lineage>
</organism>
<dbReference type="PROSITE" id="PS50835">
    <property type="entry name" value="IG_LIKE"/>
    <property type="match status" value="4"/>
</dbReference>
<keyword evidence="2" id="KW-0393">Immunoglobulin domain</keyword>
<gene>
    <name evidence="6" type="primary">Nfu_g_1_007582</name>
</gene>
<accession>A0A1A7XGE3</accession>
<dbReference type="InterPro" id="IPR003599">
    <property type="entry name" value="Ig_sub"/>
</dbReference>
<dbReference type="Pfam" id="PF13927">
    <property type="entry name" value="Ig_3"/>
    <property type="match status" value="1"/>
</dbReference>
<protein>
    <recommendedName>
        <fullName evidence="5">Ig-like domain-containing protein</fullName>
    </recommendedName>
</protein>
<name>A0A1A7XGE3_9TELE</name>
<evidence type="ECO:0000256" key="2">
    <source>
        <dbReference type="ARBA" id="ARBA00023319"/>
    </source>
</evidence>
<dbReference type="GO" id="GO:0007155">
    <property type="term" value="P:cell adhesion"/>
    <property type="evidence" value="ECO:0007669"/>
    <property type="project" value="InterPro"/>
</dbReference>
<keyword evidence="4" id="KW-0812">Transmembrane</keyword>
<dbReference type="PANTHER" id="PTHR13771:SF9">
    <property type="entry name" value="INTERCELLULAR ADHESION MOLECULE 5"/>
    <property type="match status" value="1"/>
</dbReference>
<dbReference type="SUPFAM" id="SSF48726">
    <property type="entry name" value="Immunoglobulin"/>
    <property type="match status" value="5"/>
</dbReference>
<feature type="region of interest" description="Disordered" evidence="3">
    <location>
        <begin position="1"/>
        <end position="26"/>
    </location>
</feature>
<feature type="compositionally biased region" description="Polar residues" evidence="3">
    <location>
        <begin position="1"/>
        <end position="10"/>
    </location>
</feature>
<dbReference type="GO" id="GO:0005178">
    <property type="term" value="F:integrin binding"/>
    <property type="evidence" value="ECO:0007669"/>
    <property type="project" value="InterPro"/>
</dbReference>
<dbReference type="InterPro" id="IPR013783">
    <property type="entry name" value="Ig-like_fold"/>
</dbReference>
<dbReference type="SMART" id="SM00409">
    <property type="entry name" value="IG"/>
    <property type="match status" value="4"/>
</dbReference>
<keyword evidence="4" id="KW-0472">Membrane</keyword>
<reference evidence="6" key="2">
    <citation type="submission" date="2016-06" db="EMBL/GenBank/DDBJ databases">
        <title>The genome of a short-lived fish provides insights into sex chromosome evolution and the genetic control of aging.</title>
        <authorList>
            <person name="Reichwald K."/>
            <person name="Felder M."/>
            <person name="Petzold A."/>
            <person name="Koch P."/>
            <person name="Groth M."/>
            <person name="Platzer M."/>
        </authorList>
    </citation>
    <scope>NUCLEOTIDE SEQUENCE</scope>
    <source>
        <tissue evidence="6">Brain</tissue>
    </source>
</reference>
<dbReference type="PANTHER" id="PTHR13771">
    <property type="entry name" value="INTERCELLULAR ADHESION MOLECULE"/>
    <property type="match status" value="1"/>
</dbReference>
<evidence type="ECO:0000256" key="3">
    <source>
        <dbReference type="SAM" id="MobiDB-lite"/>
    </source>
</evidence>
<feature type="domain" description="Ig-like" evidence="5">
    <location>
        <begin position="400"/>
        <end position="484"/>
    </location>
</feature>
<dbReference type="AlphaFoldDB" id="A0A1A7XGE3"/>
<dbReference type="Gene3D" id="2.60.40.10">
    <property type="entry name" value="Immunoglobulins"/>
    <property type="match status" value="7"/>
</dbReference>
<proteinExistence type="predicted"/>
<dbReference type="Pfam" id="PF07679">
    <property type="entry name" value="I-set"/>
    <property type="match status" value="1"/>
</dbReference>
<reference evidence="6" key="1">
    <citation type="submission" date="2016-05" db="EMBL/GenBank/DDBJ databases">
        <authorList>
            <person name="Lavstsen T."/>
            <person name="Jespersen J.S."/>
        </authorList>
    </citation>
    <scope>NUCLEOTIDE SEQUENCE</scope>
    <source>
        <tissue evidence="6">Brain</tissue>
    </source>
</reference>
<evidence type="ECO:0000256" key="1">
    <source>
        <dbReference type="ARBA" id="ARBA00023157"/>
    </source>
</evidence>
<dbReference type="InterPro" id="IPR013098">
    <property type="entry name" value="Ig_I-set"/>
</dbReference>
<dbReference type="InterPro" id="IPR047012">
    <property type="entry name" value="ICAM_VCAM"/>
</dbReference>
<keyword evidence="1" id="KW-1015">Disulfide bond</keyword>
<evidence type="ECO:0000259" key="5">
    <source>
        <dbReference type="PROSITE" id="PS50835"/>
    </source>
</evidence>
<feature type="domain" description="Ig-like" evidence="5">
    <location>
        <begin position="697"/>
        <end position="771"/>
    </location>
</feature>
<dbReference type="InterPro" id="IPR007110">
    <property type="entry name" value="Ig-like_dom"/>
</dbReference>
<feature type="transmembrane region" description="Helical" evidence="4">
    <location>
        <begin position="778"/>
        <end position="804"/>
    </location>
</feature>
<dbReference type="InterPro" id="IPR003598">
    <property type="entry name" value="Ig_sub2"/>
</dbReference>
<dbReference type="FunFam" id="2.60.40.10:FF:000032">
    <property type="entry name" value="palladin isoform X1"/>
    <property type="match status" value="1"/>
</dbReference>
<evidence type="ECO:0000313" key="6">
    <source>
        <dbReference type="EMBL" id="SBP17166.1"/>
    </source>
</evidence>
<keyword evidence="4" id="KW-1133">Transmembrane helix</keyword>
<dbReference type="SMART" id="SM00408">
    <property type="entry name" value="IGc2"/>
    <property type="match status" value="3"/>
</dbReference>
<feature type="domain" description="Ig-like" evidence="5">
    <location>
        <begin position="252"/>
        <end position="319"/>
    </location>
</feature>
<dbReference type="EMBL" id="HADW01015766">
    <property type="protein sequence ID" value="SBP17166.1"/>
    <property type="molecule type" value="Transcribed_RNA"/>
</dbReference>